<comment type="caution">
    <text evidence="1">The sequence shown here is derived from an EMBL/GenBank/DDBJ whole genome shotgun (WGS) entry which is preliminary data.</text>
</comment>
<name>A0A8X6LP15_TRICU</name>
<organism evidence="1 2">
    <name type="scientific">Trichonephila clavata</name>
    <name type="common">Joro spider</name>
    <name type="synonym">Nephila clavata</name>
    <dbReference type="NCBI Taxonomy" id="2740835"/>
    <lineage>
        <taxon>Eukaryota</taxon>
        <taxon>Metazoa</taxon>
        <taxon>Ecdysozoa</taxon>
        <taxon>Arthropoda</taxon>
        <taxon>Chelicerata</taxon>
        <taxon>Arachnida</taxon>
        <taxon>Araneae</taxon>
        <taxon>Araneomorphae</taxon>
        <taxon>Entelegynae</taxon>
        <taxon>Araneoidea</taxon>
        <taxon>Nephilidae</taxon>
        <taxon>Trichonephila</taxon>
    </lineage>
</organism>
<reference evidence="1" key="1">
    <citation type="submission" date="2020-07" db="EMBL/GenBank/DDBJ databases">
        <title>Multicomponent nature underlies the extraordinary mechanical properties of spider dragline silk.</title>
        <authorList>
            <person name="Kono N."/>
            <person name="Nakamura H."/>
            <person name="Mori M."/>
            <person name="Yoshida Y."/>
            <person name="Ohtoshi R."/>
            <person name="Malay A.D."/>
            <person name="Moran D.A.P."/>
            <person name="Tomita M."/>
            <person name="Numata K."/>
            <person name="Arakawa K."/>
        </authorList>
    </citation>
    <scope>NUCLEOTIDE SEQUENCE</scope>
</reference>
<proteinExistence type="predicted"/>
<dbReference type="EMBL" id="BMAO01007377">
    <property type="protein sequence ID" value="GFR15472.1"/>
    <property type="molecule type" value="Genomic_DNA"/>
</dbReference>
<evidence type="ECO:0000313" key="2">
    <source>
        <dbReference type="Proteomes" id="UP000887116"/>
    </source>
</evidence>
<sequence>MKLFCSDTSVAILCCPPDIPKREEGTLQNIFQIKFCLLSKETLKTLDILGILRLPPSQPCLHTITYANRAKPDQSLCGNARRRGIPERGIK</sequence>
<dbReference type="AlphaFoldDB" id="A0A8X6LP15"/>
<evidence type="ECO:0000313" key="1">
    <source>
        <dbReference type="EMBL" id="GFR15472.1"/>
    </source>
</evidence>
<dbReference type="Proteomes" id="UP000887116">
    <property type="component" value="Unassembled WGS sequence"/>
</dbReference>
<protein>
    <submittedName>
        <fullName evidence="1">Uncharacterized protein</fullName>
    </submittedName>
</protein>
<keyword evidence="2" id="KW-1185">Reference proteome</keyword>
<accession>A0A8X6LP15</accession>
<gene>
    <name evidence="1" type="ORF">TNCT_65371</name>
</gene>